<dbReference type="Proteomes" id="UP000290289">
    <property type="component" value="Chromosome 9"/>
</dbReference>
<reference evidence="1 2" key="1">
    <citation type="submission" date="2018-10" db="EMBL/GenBank/DDBJ databases">
        <title>A high-quality apple genome assembly.</title>
        <authorList>
            <person name="Hu J."/>
        </authorList>
    </citation>
    <scope>NUCLEOTIDE SEQUENCE [LARGE SCALE GENOMIC DNA]</scope>
    <source>
        <strain evidence="2">cv. HFTH1</strain>
        <tissue evidence="1">Young leaf</tissue>
    </source>
</reference>
<gene>
    <name evidence="1" type="ORF">DVH24_032438</name>
</gene>
<keyword evidence="2" id="KW-1185">Reference proteome</keyword>
<comment type="caution">
    <text evidence="1">The sequence shown here is derived from an EMBL/GenBank/DDBJ whole genome shotgun (WGS) entry which is preliminary data.</text>
</comment>
<dbReference type="AlphaFoldDB" id="A0A498J9K7"/>
<evidence type="ECO:0000313" key="1">
    <source>
        <dbReference type="EMBL" id="RXH90081.1"/>
    </source>
</evidence>
<accession>A0A498J9K7</accession>
<proteinExistence type="predicted"/>
<evidence type="ECO:0000313" key="2">
    <source>
        <dbReference type="Proteomes" id="UP000290289"/>
    </source>
</evidence>
<organism evidence="1 2">
    <name type="scientific">Malus domestica</name>
    <name type="common">Apple</name>
    <name type="synonym">Pyrus malus</name>
    <dbReference type="NCBI Taxonomy" id="3750"/>
    <lineage>
        <taxon>Eukaryota</taxon>
        <taxon>Viridiplantae</taxon>
        <taxon>Streptophyta</taxon>
        <taxon>Embryophyta</taxon>
        <taxon>Tracheophyta</taxon>
        <taxon>Spermatophyta</taxon>
        <taxon>Magnoliopsida</taxon>
        <taxon>eudicotyledons</taxon>
        <taxon>Gunneridae</taxon>
        <taxon>Pentapetalae</taxon>
        <taxon>rosids</taxon>
        <taxon>fabids</taxon>
        <taxon>Rosales</taxon>
        <taxon>Rosaceae</taxon>
        <taxon>Amygdaloideae</taxon>
        <taxon>Maleae</taxon>
        <taxon>Malus</taxon>
    </lineage>
</organism>
<sequence length="190" mass="21132">MIGPSLCRFTGILKIVAGAPLIFFDFRDLKPPHTVVNQDGSGGVKKLHWSWPESTLENERSNWVVWCARADEMGKDVCLSSSYWSIFFLPLIIFTSRSKANHFLGPLQHHSTILSILGLPFPHATSQWVIHHGSAKATLSLNFGVPTEPEASEHPKGLVLGRDENIHLRITPLDDGPDILVGPLPTRDWL</sequence>
<protein>
    <submittedName>
        <fullName evidence="1">Uncharacterized protein</fullName>
    </submittedName>
</protein>
<dbReference type="EMBL" id="RDQH01000335">
    <property type="protein sequence ID" value="RXH90081.1"/>
    <property type="molecule type" value="Genomic_DNA"/>
</dbReference>
<name>A0A498J9K7_MALDO</name>